<comment type="subcellular location">
    <subcellularLocation>
        <location evidence="1">Membrane</location>
    </subcellularLocation>
</comment>
<dbReference type="STRING" id="45068.Llon_1853"/>
<dbReference type="InterPro" id="IPR002326">
    <property type="entry name" value="Cyt_c1"/>
</dbReference>
<keyword evidence="5 9" id="KW-1133">Transmembrane helix</keyword>
<dbReference type="GO" id="GO:0009055">
    <property type="term" value="F:electron transfer activity"/>
    <property type="evidence" value="ECO:0007669"/>
    <property type="project" value="InterPro"/>
</dbReference>
<keyword evidence="10" id="KW-0560">Oxidoreductase</keyword>
<evidence type="ECO:0000256" key="4">
    <source>
        <dbReference type="ARBA" id="ARBA00022723"/>
    </source>
</evidence>
<keyword evidence="6 8" id="KW-0408">Iron</keyword>
<feature type="binding site" description="covalent" evidence="8">
    <location>
        <position position="106"/>
    </location>
    <ligand>
        <name>heme c</name>
        <dbReference type="ChEBI" id="CHEBI:61717"/>
    </ligand>
</feature>
<evidence type="ECO:0000313" key="10">
    <source>
        <dbReference type="EMBL" id="KTD19681.1"/>
    </source>
</evidence>
<keyword evidence="11" id="KW-1185">Reference proteome</keyword>
<comment type="caution">
    <text evidence="10">The sequence shown here is derived from an EMBL/GenBank/DDBJ whole genome shotgun (WGS) entry which is preliminary data.</text>
</comment>
<evidence type="ECO:0000256" key="7">
    <source>
        <dbReference type="ARBA" id="ARBA00023136"/>
    </source>
</evidence>
<evidence type="ECO:0000256" key="2">
    <source>
        <dbReference type="ARBA" id="ARBA00022617"/>
    </source>
</evidence>
<dbReference type="GO" id="GO:0016491">
    <property type="term" value="F:oxidoreductase activity"/>
    <property type="evidence" value="ECO:0007669"/>
    <property type="project" value="UniProtKB-KW"/>
</dbReference>
<reference evidence="10 11" key="1">
    <citation type="submission" date="2015-11" db="EMBL/GenBank/DDBJ databases">
        <title>Genomic analysis of 38 Legionella species identifies large and diverse effector repertoires.</title>
        <authorList>
            <person name="Burstein D."/>
            <person name="Amaro F."/>
            <person name="Zusman T."/>
            <person name="Lifshitz Z."/>
            <person name="Cohen O."/>
            <person name="Gilbert J.A."/>
            <person name="Pupko T."/>
            <person name="Shuman H.A."/>
            <person name="Segal G."/>
        </authorList>
    </citation>
    <scope>NUCLEOTIDE SEQUENCE [LARGE SCALE GENOMIC DNA]</scope>
    <source>
        <strain evidence="10 11">ATCC 49505</strain>
    </source>
</reference>
<keyword evidence="7 9" id="KW-0472">Membrane</keyword>
<protein>
    <submittedName>
        <fullName evidence="10">Ubiquinol-cytochrome c reductase cytochrome c1 subunit</fullName>
        <ecNumber evidence="10">1.10.2.2</ecNumber>
    </submittedName>
</protein>
<dbReference type="Proteomes" id="UP000054997">
    <property type="component" value="Unassembled WGS sequence"/>
</dbReference>
<dbReference type="Pfam" id="PF02167">
    <property type="entry name" value="Cytochrom_C1"/>
    <property type="match status" value="1"/>
</dbReference>
<dbReference type="PANTHER" id="PTHR10266:SF3">
    <property type="entry name" value="CYTOCHROME C1, HEME PROTEIN, MITOCHONDRIAL"/>
    <property type="match status" value="1"/>
</dbReference>
<dbReference type="InterPro" id="IPR036909">
    <property type="entry name" value="Cyt_c-like_dom_sf"/>
</dbReference>
<dbReference type="EMBL" id="LNYK01000033">
    <property type="protein sequence ID" value="KTD19681.1"/>
    <property type="molecule type" value="Genomic_DNA"/>
</dbReference>
<evidence type="ECO:0000256" key="5">
    <source>
        <dbReference type="ARBA" id="ARBA00022989"/>
    </source>
</evidence>
<keyword evidence="4 8" id="KW-0479">Metal-binding</keyword>
<dbReference type="PATRIC" id="fig|45068.5.peg.2013"/>
<feature type="binding site" description="covalent" evidence="8">
    <location>
        <position position="103"/>
    </location>
    <ligand>
        <name>heme c</name>
        <dbReference type="ChEBI" id="CHEBI:61717"/>
    </ligand>
</feature>
<evidence type="ECO:0000256" key="9">
    <source>
        <dbReference type="SAM" id="Phobius"/>
    </source>
</evidence>
<gene>
    <name evidence="10" type="primary">petC</name>
    <name evidence="10" type="ORF">Llon_1853</name>
</gene>
<name>A0A0W0VHS8_9GAMM</name>
<dbReference type="Gene3D" id="1.10.760.10">
    <property type="entry name" value="Cytochrome c-like domain"/>
    <property type="match status" value="1"/>
</dbReference>
<dbReference type="GO" id="GO:0016020">
    <property type="term" value="C:membrane"/>
    <property type="evidence" value="ECO:0007669"/>
    <property type="project" value="UniProtKB-SubCell"/>
</dbReference>
<dbReference type="RefSeq" id="WP_337589093.1">
    <property type="nucleotide sequence ID" value="NZ_CAAAHZ010000001.1"/>
</dbReference>
<dbReference type="GO" id="GO:0020037">
    <property type="term" value="F:heme binding"/>
    <property type="evidence" value="ECO:0007669"/>
    <property type="project" value="InterPro"/>
</dbReference>
<evidence type="ECO:0000256" key="6">
    <source>
        <dbReference type="ARBA" id="ARBA00023004"/>
    </source>
</evidence>
<organism evidence="10 11">
    <name type="scientific">Legionella londiniensis</name>
    <dbReference type="NCBI Taxonomy" id="45068"/>
    <lineage>
        <taxon>Bacteria</taxon>
        <taxon>Pseudomonadati</taxon>
        <taxon>Pseudomonadota</taxon>
        <taxon>Gammaproteobacteria</taxon>
        <taxon>Legionellales</taxon>
        <taxon>Legionellaceae</taxon>
        <taxon>Legionella</taxon>
    </lineage>
</organism>
<keyword evidence="3 9" id="KW-0812">Transmembrane</keyword>
<dbReference type="EC" id="1.10.2.2" evidence="10"/>
<feature type="transmembrane region" description="Helical" evidence="9">
    <location>
        <begin position="276"/>
        <end position="294"/>
    </location>
</feature>
<evidence type="ECO:0000256" key="8">
    <source>
        <dbReference type="PIRSR" id="PIRSR602326-1"/>
    </source>
</evidence>
<feature type="binding site" description="covalent" evidence="8">
    <location>
        <position position="107"/>
    </location>
    <ligand>
        <name>heme c</name>
        <dbReference type="ChEBI" id="CHEBI:61717"/>
    </ligand>
</feature>
<comment type="cofactor">
    <cofactor evidence="8">
        <name>heme c</name>
        <dbReference type="ChEBI" id="CHEBI:61717"/>
    </cofactor>
    <text evidence="8">Binds 1 heme c group covalently per subunit.</text>
</comment>
<dbReference type="PANTHER" id="PTHR10266">
    <property type="entry name" value="CYTOCHROME C1"/>
    <property type="match status" value="1"/>
</dbReference>
<evidence type="ECO:0000256" key="1">
    <source>
        <dbReference type="ARBA" id="ARBA00004370"/>
    </source>
</evidence>
<evidence type="ECO:0000256" key="3">
    <source>
        <dbReference type="ARBA" id="ARBA00022692"/>
    </source>
</evidence>
<dbReference type="SUPFAM" id="SSF46626">
    <property type="entry name" value="Cytochrome c"/>
    <property type="match status" value="1"/>
</dbReference>
<sequence>MSKPWFSSKNRNSPLTVGILQFGQEICRVLAAARQAAKSRLSHGIKAVANNNQCKVAVSLGFLLLAATALEAATVKVDMRPVETDLHDKAALQRGAKAFMNYCSGCHSLKYLRYSTMAKDLGLTTFDGRVDKDLLKNNLIFTSATIHDPIAISMPEEDAREWFGRLPPDLTLSAREKGPEWIYTYLKSFYVDKNRSFGANNLLVPDVSMPNILAPLQGRVIAVKERDAGDNSEAKLSLLLVESGSMSQQQFDSTLQDLVTFLVYASEPNRLTRYRIGFFVLAFLGLLLIPAYGLKKIYWRKVV</sequence>
<dbReference type="GO" id="GO:0046872">
    <property type="term" value="F:metal ion binding"/>
    <property type="evidence" value="ECO:0007669"/>
    <property type="project" value="UniProtKB-KW"/>
</dbReference>
<keyword evidence="2 8" id="KW-0349">Heme</keyword>
<accession>A0A0W0VHS8</accession>
<proteinExistence type="predicted"/>
<evidence type="ECO:0000313" key="11">
    <source>
        <dbReference type="Proteomes" id="UP000054997"/>
    </source>
</evidence>
<dbReference type="AlphaFoldDB" id="A0A0W0VHS8"/>